<evidence type="ECO:0000313" key="9">
    <source>
        <dbReference type="EMBL" id="KAG2272339.1"/>
    </source>
</evidence>
<dbReference type="SUPFAM" id="SSF54171">
    <property type="entry name" value="DNA-binding domain"/>
    <property type="match status" value="1"/>
</dbReference>
<feature type="domain" description="AP2/ERF" evidence="8">
    <location>
        <begin position="80"/>
        <end position="137"/>
    </location>
</feature>
<comment type="caution">
    <text evidence="9">The sequence shown here is derived from an EMBL/GenBank/DDBJ whole genome shotgun (WGS) entry which is preliminary data.</text>
</comment>
<dbReference type="CDD" id="cd00018">
    <property type="entry name" value="AP2"/>
    <property type="match status" value="1"/>
</dbReference>
<keyword evidence="2" id="KW-0805">Transcription regulation</keyword>
<dbReference type="GO" id="GO:0006950">
    <property type="term" value="P:response to stress"/>
    <property type="evidence" value="ECO:0007669"/>
    <property type="project" value="TreeGrafter"/>
</dbReference>
<dbReference type="AlphaFoldDB" id="A0A8X7UBB9"/>
<dbReference type="Pfam" id="PF00847">
    <property type="entry name" value="AP2"/>
    <property type="match status" value="1"/>
</dbReference>
<evidence type="ECO:0000259" key="8">
    <source>
        <dbReference type="PROSITE" id="PS51032"/>
    </source>
</evidence>
<dbReference type="FunFam" id="3.30.730.10:FF:000001">
    <property type="entry name" value="Ethylene-responsive transcription factor 2"/>
    <property type="match status" value="1"/>
</dbReference>
<gene>
    <name evidence="9" type="ORF">Bca52824_066894</name>
</gene>
<comment type="subcellular location">
    <subcellularLocation>
        <location evidence="1">Nucleus</location>
    </subcellularLocation>
</comment>
<dbReference type="GO" id="GO:0003700">
    <property type="term" value="F:DNA-binding transcription factor activity"/>
    <property type="evidence" value="ECO:0007669"/>
    <property type="project" value="InterPro"/>
</dbReference>
<keyword evidence="10" id="KW-1185">Reference proteome</keyword>
<keyword evidence="4" id="KW-0804">Transcription</keyword>
<evidence type="ECO:0000256" key="1">
    <source>
        <dbReference type="ARBA" id="ARBA00004123"/>
    </source>
</evidence>
<dbReference type="PRINTS" id="PR00367">
    <property type="entry name" value="ETHRSPELEMNT"/>
</dbReference>
<dbReference type="GO" id="GO:0000976">
    <property type="term" value="F:transcription cis-regulatory region binding"/>
    <property type="evidence" value="ECO:0007669"/>
    <property type="project" value="TreeGrafter"/>
</dbReference>
<evidence type="ECO:0000313" key="10">
    <source>
        <dbReference type="Proteomes" id="UP000886595"/>
    </source>
</evidence>
<organism evidence="9 10">
    <name type="scientific">Brassica carinata</name>
    <name type="common">Ethiopian mustard</name>
    <name type="synonym">Abyssinian cabbage</name>
    <dbReference type="NCBI Taxonomy" id="52824"/>
    <lineage>
        <taxon>Eukaryota</taxon>
        <taxon>Viridiplantae</taxon>
        <taxon>Streptophyta</taxon>
        <taxon>Embryophyta</taxon>
        <taxon>Tracheophyta</taxon>
        <taxon>Spermatophyta</taxon>
        <taxon>Magnoliopsida</taxon>
        <taxon>eudicotyledons</taxon>
        <taxon>Gunneridae</taxon>
        <taxon>Pentapetalae</taxon>
        <taxon>rosids</taxon>
        <taxon>malvids</taxon>
        <taxon>Brassicales</taxon>
        <taxon>Brassicaceae</taxon>
        <taxon>Brassiceae</taxon>
        <taxon>Brassica</taxon>
    </lineage>
</organism>
<keyword evidence="3" id="KW-0238">DNA-binding</keyword>
<dbReference type="PANTHER" id="PTHR31241:SF74">
    <property type="entry name" value="DEHYDRATION-RESPONSIVE ELEMENT-BINDING PROTEIN 2B"/>
    <property type="match status" value="1"/>
</dbReference>
<proteinExistence type="inferred from homology"/>
<feature type="region of interest" description="Disordered" evidence="7">
    <location>
        <begin position="47"/>
        <end position="81"/>
    </location>
</feature>
<evidence type="ECO:0000256" key="4">
    <source>
        <dbReference type="ARBA" id="ARBA00023163"/>
    </source>
</evidence>
<comment type="similarity">
    <text evidence="6">Belongs to the AP2/ERF transcription factor family. ERF subfamily.</text>
</comment>
<dbReference type="PANTHER" id="PTHR31241">
    <property type="entry name" value="DEHYDRATION-RESPONSIVE ELEMENT-BINDING PROTEIN 2C"/>
    <property type="match status" value="1"/>
</dbReference>
<dbReference type="EMBL" id="JAAMPC010000013">
    <property type="protein sequence ID" value="KAG2272339.1"/>
    <property type="molecule type" value="Genomic_DNA"/>
</dbReference>
<dbReference type="Gene3D" id="3.30.730.10">
    <property type="entry name" value="AP2/ERF domain"/>
    <property type="match status" value="1"/>
</dbReference>
<reference evidence="9 10" key="1">
    <citation type="submission" date="2020-02" db="EMBL/GenBank/DDBJ databases">
        <authorList>
            <person name="Ma Q."/>
            <person name="Huang Y."/>
            <person name="Song X."/>
            <person name="Pei D."/>
        </authorList>
    </citation>
    <scope>NUCLEOTIDE SEQUENCE [LARGE SCALE GENOMIC DNA]</scope>
    <source>
        <strain evidence="9">Sxm20200214</strain>
        <tissue evidence="9">Leaf</tissue>
    </source>
</reference>
<dbReference type="OrthoDB" id="550883at2759"/>
<dbReference type="GO" id="GO:0005634">
    <property type="term" value="C:nucleus"/>
    <property type="evidence" value="ECO:0007669"/>
    <property type="project" value="UniProtKB-SubCell"/>
</dbReference>
<dbReference type="InterPro" id="IPR001471">
    <property type="entry name" value="AP2/ERF_dom"/>
</dbReference>
<evidence type="ECO:0000256" key="3">
    <source>
        <dbReference type="ARBA" id="ARBA00023125"/>
    </source>
</evidence>
<protein>
    <recommendedName>
        <fullName evidence="8">AP2/ERF domain-containing protein</fullName>
    </recommendedName>
</protein>
<evidence type="ECO:0000256" key="2">
    <source>
        <dbReference type="ARBA" id="ARBA00023015"/>
    </source>
</evidence>
<feature type="compositionally biased region" description="Basic residues" evidence="7">
    <location>
        <begin position="54"/>
        <end position="68"/>
    </location>
</feature>
<sequence>MAVYDHTGTHTVLISRKRKSRARADGTTVAERLKKWKEYNDFVNASSIKEGEKPRRKAPAKGSKKGCMKGKGGPENSHSSFRGVRQRVWGKWVAEIREPNKTSRLWLGTFPTAEEAASAYDEAAKAMYGPLARLNFPRQCVGSEFITSTSGQSEVCTVEEKAVLGGDVYVKQEDADCKSRPVSEIKDVKEVCGGDEHGHAYTRMNEFDEDYWTRLSNGLEKPKEEEEVIQPQQKEPDMLSIADYGWLSDMQNKQVFWDPNDSFDIDELLRDMDVGLLNGHDPCQTQNKVHPEGYDLHPLQMEPQDNHEFFDLSSLDP</sequence>
<dbReference type="InterPro" id="IPR016177">
    <property type="entry name" value="DNA-bd_dom_sf"/>
</dbReference>
<dbReference type="SMART" id="SM00380">
    <property type="entry name" value="AP2"/>
    <property type="match status" value="1"/>
</dbReference>
<dbReference type="GO" id="GO:0045893">
    <property type="term" value="P:positive regulation of DNA-templated transcription"/>
    <property type="evidence" value="ECO:0007669"/>
    <property type="project" value="TreeGrafter"/>
</dbReference>
<evidence type="ECO:0000256" key="6">
    <source>
        <dbReference type="ARBA" id="ARBA00024343"/>
    </source>
</evidence>
<keyword evidence="5" id="KW-0539">Nucleus</keyword>
<evidence type="ECO:0000256" key="5">
    <source>
        <dbReference type="ARBA" id="ARBA00023242"/>
    </source>
</evidence>
<dbReference type="Proteomes" id="UP000886595">
    <property type="component" value="Unassembled WGS sequence"/>
</dbReference>
<dbReference type="InterPro" id="IPR036955">
    <property type="entry name" value="AP2/ERF_dom_sf"/>
</dbReference>
<dbReference type="PROSITE" id="PS51032">
    <property type="entry name" value="AP2_ERF"/>
    <property type="match status" value="1"/>
</dbReference>
<accession>A0A8X7UBB9</accession>
<evidence type="ECO:0000256" key="7">
    <source>
        <dbReference type="SAM" id="MobiDB-lite"/>
    </source>
</evidence>
<name>A0A8X7UBB9_BRACI</name>